<proteinExistence type="predicted"/>
<sequence>MAQGKSETESYGLAVANMGDIDEMIKEVMPNDEFFREASTYRRRNARNTAIGVAMYIIGAALLIICSAAGESFGMDDLGGVIGVTILLIFAAIATALIIYSNMSTPKEYKDYEETQEREMKEMRPYDRKVYQAITSVYWTVITAIYLGISFWTMSWGITWIIWVIAGVLHSIITTIFQLRGIKE</sequence>
<feature type="transmembrane region" description="Helical" evidence="1">
    <location>
        <begin position="50"/>
        <end position="70"/>
    </location>
</feature>
<reference evidence="2" key="1">
    <citation type="submission" date="2019-08" db="EMBL/GenBank/DDBJ databases">
        <authorList>
            <person name="Kucharzyk K."/>
            <person name="Murdoch R.W."/>
            <person name="Higgins S."/>
            <person name="Loffler F."/>
        </authorList>
    </citation>
    <scope>NUCLEOTIDE SEQUENCE</scope>
</reference>
<accession>A0A645D3B8</accession>
<evidence type="ECO:0000256" key="1">
    <source>
        <dbReference type="SAM" id="Phobius"/>
    </source>
</evidence>
<keyword evidence="1" id="KW-0472">Membrane</keyword>
<feature type="transmembrane region" description="Helical" evidence="1">
    <location>
        <begin position="82"/>
        <end position="100"/>
    </location>
</feature>
<evidence type="ECO:0000313" key="2">
    <source>
        <dbReference type="EMBL" id="MPM83794.1"/>
    </source>
</evidence>
<dbReference type="EMBL" id="VSSQ01032513">
    <property type="protein sequence ID" value="MPM83794.1"/>
    <property type="molecule type" value="Genomic_DNA"/>
</dbReference>
<keyword evidence="1" id="KW-1133">Transmembrane helix</keyword>
<feature type="transmembrane region" description="Helical" evidence="1">
    <location>
        <begin position="158"/>
        <end position="179"/>
    </location>
</feature>
<gene>
    <name evidence="2" type="ORF">SDC9_130863</name>
</gene>
<comment type="caution">
    <text evidence="2">The sequence shown here is derived from an EMBL/GenBank/DDBJ whole genome shotgun (WGS) entry which is preliminary data.</text>
</comment>
<organism evidence="2">
    <name type="scientific">bioreactor metagenome</name>
    <dbReference type="NCBI Taxonomy" id="1076179"/>
    <lineage>
        <taxon>unclassified sequences</taxon>
        <taxon>metagenomes</taxon>
        <taxon>ecological metagenomes</taxon>
    </lineage>
</organism>
<keyword evidence="1" id="KW-0812">Transmembrane</keyword>
<name>A0A645D3B8_9ZZZZ</name>
<dbReference type="AlphaFoldDB" id="A0A645D3B8"/>
<feature type="transmembrane region" description="Helical" evidence="1">
    <location>
        <begin position="130"/>
        <end position="152"/>
    </location>
</feature>
<protein>
    <submittedName>
        <fullName evidence="2">Uncharacterized protein</fullName>
    </submittedName>
</protein>